<dbReference type="SUPFAM" id="SSF116734">
    <property type="entry name" value="DNA methylase specificity domain"/>
    <property type="match status" value="1"/>
</dbReference>
<dbReference type="GO" id="GO:0008170">
    <property type="term" value="F:N-methyltransferase activity"/>
    <property type="evidence" value="ECO:0007669"/>
    <property type="project" value="InterPro"/>
</dbReference>
<dbReference type="Gene3D" id="3.90.220.20">
    <property type="entry name" value="DNA methylase specificity domains"/>
    <property type="match status" value="1"/>
</dbReference>
<proteinExistence type="predicted"/>
<dbReference type="PANTHER" id="PTHR42933:SF3">
    <property type="entry name" value="TYPE I RESTRICTION ENZYME MJAVIII METHYLASE SUBUNIT"/>
    <property type="match status" value="1"/>
</dbReference>
<dbReference type="EMBL" id="BRLB01000013">
    <property type="protein sequence ID" value="GKX30956.1"/>
    <property type="molecule type" value="Genomic_DNA"/>
</dbReference>
<dbReference type="GO" id="GO:0032259">
    <property type="term" value="P:methylation"/>
    <property type="evidence" value="ECO:0007669"/>
    <property type="project" value="UniProtKB-KW"/>
</dbReference>
<feature type="domain" description="DNA methylase adenine-specific" evidence="8">
    <location>
        <begin position="113"/>
        <end position="377"/>
    </location>
</feature>
<keyword evidence="4" id="KW-0949">S-adenosyl-L-methionine</keyword>
<dbReference type="InterPro" id="IPR051537">
    <property type="entry name" value="DNA_Adenine_Mtase"/>
</dbReference>
<dbReference type="InterPro" id="IPR029063">
    <property type="entry name" value="SAM-dependent_MTases_sf"/>
</dbReference>
<evidence type="ECO:0000259" key="8">
    <source>
        <dbReference type="Pfam" id="PF02384"/>
    </source>
</evidence>
<protein>
    <recommendedName>
        <fullName evidence="1">site-specific DNA-methyltransferase (adenine-specific)</fullName>
        <ecNumber evidence="1">2.1.1.72</ecNumber>
    </recommendedName>
</protein>
<comment type="catalytic activity">
    <reaction evidence="7">
        <text>a 2'-deoxyadenosine in DNA + S-adenosyl-L-methionine = an N(6)-methyl-2'-deoxyadenosine in DNA + S-adenosyl-L-homocysteine + H(+)</text>
        <dbReference type="Rhea" id="RHEA:15197"/>
        <dbReference type="Rhea" id="RHEA-COMP:12418"/>
        <dbReference type="Rhea" id="RHEA-COMP:12419"/>
        <dbReference type="ChEBI" id="CHEBI:15378"/>
        <dbReference type="ChEBI" id="CHEBI:57856"/>
        <dbReference type="ChEBI" id="CHEBI:59789"/>
        <dbReference type="ChEBI" id="CHEBI:90615"/>
        <dbReference type="ChEBI" id="CHEBI:90616"/>
        <dbReference type="EC" id="2.1.1.72"/>
    </reaction>
</comment>
<dbReference type="Pfam" id="PF02384">
    <property type="entry name" value="N6_Mtase"/>
    <property type="match status" value="1"/>
</dbReference>
<evidence type="ECO:0000256" key="1">
    <source>
        <dbReference type="ARBA" id="ARBA00011900"/>
    </source>
</evidence>
<dbReference type="SUPFAM" id="SSF53335">
    <property type="entry name" value="S-adenosyl-L-methionine-dependent methyltransferases"/>
    <property type="match status" value="1"/>
</dbReference>
<dbReference type="GO" id="GO:0009307">
    <property type="term" value="P:DNA restriction-modification system"/>
    <property type="evidence" value="ECO:0007669"/>
    <property type="project" value="UniProtKB-KW"/>
</dbReference>
<keyword evidence="2" id="KW-0489">Methyltransferase</keyword>
<dbReference type="RefSeq" id="WP_281817552.1">
    <property type="nucleotide sequence ID" value="NZ_BRLB01000013.1"/>
</dbReference>
<evidence type="ECO:0000256" key="2">
    <source>
        <dbReference type="ARBA" id="ARBA00022603"/>
    </source>
</evidence>
<name>A0A9W5YE34_9FIRM</name>
<evidence type="ECO:0000313" key="9">
    <source>
        <dbReference type="EMBL" id="GKX30956.1"/>
    </source>
</evidence>
<dbReference type="GO" id="GO:0009007">
    <property type="term" value="F:site-specific DNA-methyltransferase (adenine-specific) activity"/>
    <property type="evidence" value="ECO:0007669"/>
    <property type="project" value="UniProtKB-EC"/>
</dbReference>
<keyword evidence="10" id="KW-1185">Reference proteome</keyword>
<evidence type="ECO:0000256" key="7">
    <source>
        <dbReference type="ARBA" id="ARBA00047942"/>
    </source>
</evidence>
<keyword evidence="3" id="KW-0808">Transferase</keyword>
<reference evidence="9" key="1">
    <citation type="submission" date="2022-06" db="EMBL/GenBank/DDBJ databases">
        <title>Vallitalea longa sp. nov., an anaerobic bacterium isolated from marine sediment.</title>
        <authorList>
            <person name="Hirano S."/>
            <person name="Terahara T."/>
            <person name="Mori K."/>
            <person name="Hamada M."/>
            <person name="Matsumoto R."/>
            <person name="Kobayashi T."/>
        </authorList>
    </citation>
    <scope>NUCLEOTIDE SEQUENCE</scope>
    <source>
        <strain evidence="9">SH18-1</strain>
    </source>
</reference>
<gene>
    <name evidence="9" type="ORF">SH1V18_34360</name>
</gene>
<dbReference type="Proteomes" id="UP001144256">
    <property type="component" value="Unassembled WGS sequence"/>
</dbReference>
<accession>A0A9W5YE34</accession>
<comment type="caution">
    <text evidence="9">The sequence shown here is derived from an EMBL/GenBank/DDBJ whole genome shotgun (WGS) entry which is preliminary data.</text>
</comment>
<evidence type="ECO:0000313" key="10">
    <source>
        <dbReference type="Proteomes" id="UP001144256"/>
    </source>
</evidence>
<evidence type="ECO:0000256" key="3">
    <source>
        <dbReference type="ARBA" id="ARBA00022679"/>
    </source>
</evidence>
<dbReference type="InterPro" id="IPR003356">
    <property type="entry name" value="DNA_methylase_A-5"/>
</dbReference>
<dbReference type="EC" id="2.1.1.72" evidence="1"/>
<dbReference type="Gene3D" id="3.40.50.150">
    <property type="entry name" value="Vaccinia Virus protein VP39"/>
    <property type="match status" value="1"/>
</dbReference>
<sequence length="571" mass="64554">MDKKTYLELRKTEFNSIELKILDTLRGEGRTDDYLVNEIAIALLAILVKEVNDYSQLSELIQVRFEEPVKMFLDRVANKYEELITETSKSSDNNILRAIISFAGNPGDKGRAEDSTPDGISQLCIKLLEIDENDTVLDMGSGTGTFLTQVYMETDCKELKGVEINTNSFLVSKLRSSVLDNRFELKLGNAISENYLPLEANKVFSNMPLGMRLPNLRNSLNSNDELNKFFENSKRTVSGDWIFSIAAFLNTVQPGKTVSIMANGGMWNKPDEGLRKELIEQGLIEGIIQLPERLLSSTGIPVTILIMSQGNDEIRMVDASKYATKGRRQNTLENRDVKNILNAYHTDTDISKSVSVDEIAANEYILNPNRYMEVEVEIENGISLGDLCLSINRGAMVKSKDLDNMVSKTSTQYHYLMLQNIKDSLIDAELPNLKDIGYRLSKYCIQDKNLIISKISPFKIATAKVKDGERILANGNLYFVEIDESKVNPTYVEVFLQSEAGMLQLNKYAKGAAMRSISIQDLKRIQIPDIPRKEQDKIADEYTLLTDQLIVMQKQIDLVRDKKMRLMEEVL</sequence>
<organism evidence="9 10">
    <name type="scientific">Vallitalea longa</name>
    <dbReference type="NCBI Taxonomy" id="2936439"/>
    <lineage>
        <taxon>Bacteria</taxon>
        <taxon>Bacillati</taxon>
        <taxon>Bacillota</taxon>
        <taxon>Clostridia</taxon>
        <taxon>Lachnospirales</taxon>
        <taxon>Vallitaleaceae</taxon>
        <taxon>Vallitalea</taxon>
    </lineage>
</organism>
<evidence type="ECO:0000256" key="6">
    <source>
        <dbReference type="ARBA" id="ARBA00023125"/>
    </source>
</evidence>
<evidence type="ECO:0000256" key="4">
    <source>
        <dbReference type="ARBA" id="ARBA00022691"/>
    </source>
</evidence>
<dbReference type="GO" id="GO:0003677">
    <property type="term" value="F:DNA binding"/>
    <property type="evidence" value="ECO:0007669"/>
    <property type="project" value="UniProtKB-KW"/>
</dbReference>
<dbReference type="AlphaFoldDB" id="A0A9W5YE34"/>
<dbReference type="InterPro" id="IPR044946">
    <property type="entry name" value="Restrct_endonuc_typeI_TRD_sf"/>
</dbReference>
<keyword evidence="6" id="KW-0238">DNA-binding</keyword>
<dbReference type="PANTHER" id="PTHR42933">
    <property type="entry name" value="SLR6095 PROTEIN"/>
    <property type="match status" value="1"/>
</dbReference>
<keyword evidence="5" id="KW-0680">Restriction system</keyword>
<evidence type="ECO:0000256" key="5">
    <source>
        <dbReference type="ARBA" id="ARBA00022747"/>
    </source>
</evidence>